<protein>
    <recommendedName>
        <fullName evidence="4">Transmembrane protein 138</fullName>
    </recommendedName>
</protein>
<sequence length="298" mass="32286">MSCQIIAVGITVEEKEMVVEEAQVVEAAAAMAVAVAMAAVMAAMVVGMAAMVVEMHGDDWASRLGKDGGPRMNRVNAKAPKAKTIGVGQLLESEYCKCVSIQMKPVFGPILLQQPDGSLLQGQPWGHVASPAPSTPSDVEQTQEAIRAFEAVQIAEHAMNTSRKVLICILLASIFVEISLEAGAQTMHLGLSIQKLYPKAALLLNILYGLLYYFLGFQAIYFGRGGMFYRTNSRISQGAHLQRLQRALRRLAFVALMGAMLQPMLSRMAGRSSITLSFLRVATFSQAWNERSSSETSS</sequence>
<dbReference type="Proteomes" id="UP001642484">
    <property type="component" value="Unassembled WGS sequence"/>
</dbReference>
<feature type="transmembrane region" description="Helical" evidence="1">
    <location>
        <begin position="206"/>
        <end position="226"/>
    </location>
</feature>
<evidence type="ECO:0008006" key="4">
    <source>
        <dbReference type="Google" id="ProtNLM"/>
    </source>
</evidence>
<name>A0ABP0RY39_9DINO</name>
<feature type="transmembrane region" description="Helical" evidence="1">
    <location>
        <begin position="27"/>
        <end position="53"/>
    </location>
</feature>
<keyword evidence="1" id="KW-0472">Membrane</keyword>
<comment type="caution">
    <text evidence="2">The sequence shown here is derived from an EMBL/GenBank/DDBJ whole genome shotgun (WGS) entry which is preliminary data.</text>
</comment>
<accession>A0ABP0RY39</accession>
<keyword evidence="1" id="KW-1133">Transmembrane helix</keyword>
<keyword evidence="3" id="KW-1185">Reference proteome</keyword>
<dbReference type="EMBL" id="CAXAMN010026583">
    <property type="protein sequence ID" value="CAK9104201.1"/>
    <property type="molecule type" value="Genomic_DNA"/>
</dbReference>
<keyword evidence="1" id="KW-0812">Transmembrane</keyword>
<reference evidence="2 3" key="1">
    <citation type="submission" date="2024-02" db="EMBL/GenBank/DDBJ databases">
        <authorList>
            <person name="Chen Y."/>
            <person name="Shah S."/>
            <person name="Dougan E. K."/>
            <person name="Thang M."/>
            <person name="Chan C."/>
        </authorList>
    </citation>
    <scope>NUCLEOTIDE SEQUENCE [LARGE SCALE GENOMIC DNA]</scope>
</reference>
<feature type="transmembrane region" description="Helical" evidence="1">
    <location>
        <begin position="165"/>
        <end position="186"/>
    </location>
</feature>
<evidence type="ECO:0000313" key="3">
    <source>
        <dbReference type="Proteomes" id="UP001642484"/>
    </source>
</evidence>
<evidence type="ECO:0000313" key="2">
    <source>
        <dbReference type="EMBL" id="CAK9104201.1"/>
    </source>
</evidence>
<proteinExistence type="predicted"/>
<organism evidence="2 3">
    <name type="scientific">Durusdinium trenchii</name>
    <dbReference type="NCBI Taxonomy" id="1381693"/>
    <lineage>
        <taxon>Eukaryota</taxon>
        <taxon>Sar</taxon>
        <taxon>Alveolata</taxon>
        <taxon>Dinophyceae</taxon>
        <taxon>Suessiales</taxon>
        <taxon>Symbiodiniaceae</taxon>
        <taxon>Durusdinium</taxon>
    </lineage>
</organism>
<evidence type="ECO:0000256" key="1">
    <source>
        <dbReference type="SAM" id="Phobius"/>
    </source>
</evidence>
<gene>
    <name evidence="2" type="ORF">CCMP2556_LOCUS48869</name>
</gene>